<dbReference type="Proteomes" id="UP000612055">
    <property type="component" value="Unassembled WGS sequence"/>
</dbReference>
<comment type="caution">
    <text evidence="2">The sequence shown here is derived from an EMBL/GenBank/DDBJ whole genome shotgun (WGS) entry which is preliminary data.</text>
</comment>
<keyword evidence="3" id="KW-1185">Reference proteome</keyword>
<dbReference type="OrthoDB" id="532880at2759"/>
<dbReference type="EMBL" id="JAEHOE010000121">
    <property type="protein sequence ID" value="KAG2485838.1"/>
    <property type="molecule type" value="Genomic_DNA"/>
</dbReference>
<reference evidence="2" key="1">
    <citation type="journal article" date="2020" name="bioRxiv">
        <title>Comparative genomics of Chlamydomonas.</title>
        <authorList>
            <person name="Craig R.J."/>
            <person name="Hasan A.R."/>
            <person name="Ness R.W."/>
            <person name="Keightley P.D."/>
        </authorList>
    </citation>
    <scope>NUCLEOTIDE SEQUENCE</scope>
    <source>
        <strain evidence="2">CCAP 11/70</strain>
    </source>
</reference>
<name>A0A835XKM4_9CHLO</name>
<feature type="coiled-coil region" evidence="1">
    <location>
        <begin position="99"/>
        <end position="161"/>
    </location>
</feature>
<keyword evidence="1" id="KW-0175">Coiled coil</keyword>
<evidence type="ECO:0000256" key="1">
    <source>
        <dbReference type="SAM" id="Coils"/>
    </source>
</evidence>
<protein>
    <submittedName>
        <fullName evidence="2">Uncharacterized protein</fullName>
    </submittedName>
</protein>
<evidence type="ECO:0000313" key="2">
    <source>
        <dbReference type="EMBL" id="KAG2485838.1"/>
    </source>
</evidence>
<evidence type="ECO:0000313" key="3">
    <source>
        <dbReference type="Proteomes" id="UP000612055"/>
    </source>
</evidence>
<sequence>MTFQPHHFPTPKRPLGEPAVAELNPKTPSATIRMRHRAATLIQKYSGPRWREAMRTKWLIDVVSHIDKDYRSYIMEQAAEIATLHQQLEQASGMQATAAQAAQHENEHLRARVDSLEHALRSAQGALLDMQNRVAASEVVLSDAEEAARAAAEECHQLQQAVAVLAEHDASSRKALANRAHVMREALVASRGRVRQAAEQSRRHRVEVSALLALQAKEAEKDREAITTALQSSMAAAETLANAAARLDVDRLKLELEAYKEPWQYMAGRQKSPTRNREVTKKLGLKQMSMNVPLPY</sequence>
<accession>A0A835XKM4</accession>
<proteinExistence type="predicted"/>
<organism evidence="2 3">
    <name type="scientific">Edaphochlamys debaryana</name>
    <dbReference type="NCBI Taxonomy" id="47281"/>
    <lineage>
        <taxon>Eukaryota</taxon>
        <taxon>Viridiplantae</taxon>
        <taxon>Chlorophyta</taxon>
        <taxon>core chlorophytes</taxon>
        <taxon>Chlorophyceae</taxon>
        <taxon>CS clade</taxon>
        <taxon>Chlamydomonadales</taxon>
        <taxon>Chlamydomonadales incertae sedis</taxon>
        <taxon>Edaphochlamys</taxon>
    </lineage>
</organism>
<dbReference type="AlphaFoldDB" id="A0A835XKM4"/>
<gene>
    <name evidence="2" type="ORF">HYH03_015421</name>
</gene>